<name>A0ABW8C135_9ACTN</name>
<feature type="signal peptide" evidence="1">
    <location>
        <begin position="1"/>
        <end position="28"/>
    </location>
</feature>
<comment type="caution">
    <text evidence="2">The sequence shown here is derived from an EMBL/GenBank/DDBJ whole genome shotgun (WGS) entry which is preliminary data.</text>
</comment>
<reference evidence="2 3" key="1">
    <citation type="submission" date="2024-10" db="EMBL/GenBank/DDBJ databases">
        <title>The Natural Products Discovery Center: Release of the First 8490 Sequenced Strains for Exploring Actinobacteria Biosynthetic Diversity.</title>
        <authorList>
            <person name="Kalkreuter E."/>
            <person name="Kautsar S.A."/>
            <person name="Yang D."/>
            <person name="Bader C.D."/>
            <person name="Teijaro C.N."/>
            <person name="Fluegel L."/>
            <person name="Davis C.M."/>
            <person name="Simpson J.R."/>
            <person name="Lauterbach L."/>
            <person name="Steele A.D."/>
            <person name="Gui C."/>
            <person name="Meng S."/>
            <person name="Li G."/>
            <person name="Viehrig K."/>
            <person name="Ye F."/>
            <person name="Su P."/>
            <person name="Kiefer A.F."/>
            <person name="Nichols A."/>
            <person name="Cepeda A.J."/>
            <person name="Yan W."/>
            <person name="Fan B."/>
            <person name="Jiang Y."/>
            <person name="Adhikari A."/>
            <person name="Zheng C.-J."/>
            <person name="Schuster L."/>
            <person name="Cowan T.M."/>
            <person name="Smanski M.J."/>
            <person name="Chevrette M.G."/>
            <person name="De Carvalho L.P.S."/>
            <person name="Shen B."/>
        </authorList>
    </citation>
    <scope>NUCLEOTIDE SEQUENCE [LARGE SCALE GENOMIC DNA]</scope>
    <source>
        <strain evidence="2 3">NPDC053399</strain>
    </source>
</reference>
<evidence type="ECO:0000256" key="1">
    <source>
        <dbReference type="SAM" id="SignalP"/>
    </source>
</evidence>
<feature type="chain" id="PRO_5047503700" description="Secreted protein" evidence="1">
    <location>
        <begin position="29"/>
        <end position="185"/>
    </location>
</feature>
<keyword evidence="3" id="KW-1185">Reference proteome</keyword>
<sequence length="185" mass="18695">MPRIGSGTLVTGLTAAALAVIAVLAVQASGSAADHPVTARPSSPAATAPTAKVPPVTKVPALPANTGSGKRVVYGLAAKRVWLVNGANKVLRTYVVAPGSVDPAPGRYKVTSRTARGTGGDGIAIEHVVRFATVGSTVIGFSAAVDASMPSPDPQKKTGGIRETPADGDELWKLAVIDTKIVVVR</sequence>
<evidence type="ECO:0000313" key="2">
    <source>
        <dbReference type="EMBL" id="MFI9099813.1"/>
    </source>
</evidence>
<keyword evidence="1" id="KW-0732">Signal</keyword>
<dbReference type="Proteomes" id="UP001614394">
    <property type="component" value="Unassembled WGS sequence"/>
</dbReference>
<dbReference type="EMBL" id="JBITYG010000001">
    <property type="protein sequence ID" value="MFI9099813.1"/>
    <property type="molecule type" value="Genomic_DNA"/>
</dbReference>
<gene>
    <name evidence="2" type="ORF">ACIGXA_04755</name>
</gene>
<organism evidence="2 3">
    <name type="scientific">Streptomyces fildesensis</name>
    <dbReference type="NCBI Taxonomy" id="375757"/>
    <lineage>
        <taxon>Bacteria</taxon>
        <taxon>Bacillati</taxon>
        <taxon>Actinomycetota</taxon>
        <taxon>Actinomycetes</taxon>
        <taxon>Kitasatosporales</taxon>
        <taxon>Streptomycetaceae</taxon>
        <taxon>Streptomyces</taxon>
    </lineage>
</organism>
<dbReference type="RefSeq" id="WP_399644413.1">
    <property type="nucleotide sequence ID" value="NZ_JBITYG010000001.1"/>
</dbReference>
<protein>
    <recommendedName>
        <fullName evidence="4">Secreted protein</fullName>
    </recommendedName>
</protein>
<accession>A0ABW8C135</accession>
<proteinExistence type="predicted"/>
<evidence type="ECO:0008006" key="4">
    <source>
        <dbReference type="Google" id="ProtNLM"/>
    </source>
</evidence>
<evidence type="ECO:0000313" key="3">
    <source>
        <dbReference type="Proteomes" id="UP001614394"/>
    </source>
</evidence>